<dbReference type="PANTHER" id="PTHR39535">
    <property type="entry name" value="SPORULATION-DELAYING PROTEIN SDPB"/>
    <property type="match status" value="1"/>
</dbReference>
<evidence type="ECO:0000313" key="8">
    <source>
        <dbReference type="EMBL" id="AYN40395.1"/>
    </source>
</evidence>
<feature type="transmembrane region" description="Helical" evidence="6">
    <location>
        <begin position="174"/>
        <end position="193"/>
    </location>
</feature>
<evidence type="ECO:0000256" key="6">
    <source>
        <dbReference type="SAM" id="Phobius"/>
    </source>
</evidence>
<feature type="transmembrane region" description="Helical" evidence="6">
    <location>
        <begin position="325"/>
        <end position="353"/>
    </location>
</feature>
<evidence type="ECO:0000256" key="2">
    <source>
        <dbReference type="ARBA" id="ARBA00022692"/>
    </source>
</evidence>
<evidence type="ECO:0000256" key="3">
    <source>
        <dbReference type="ARBA" id="ARBA00022989"/>
    </source>
</evidence>
<evidence type="ECO:0000256" key="5">
    <source>
        <dbReference type="SAM" id="MobiDB-lite"/>
    </source>
</evidence>
<evidence type="ECO:0000256" key="4">
    <source>
        <dbReference type="ARBA" id="ARBA00023136"/>
    </source>
</evidence>
<dbReference type="KEGG" id="sdd:D9753_17445"/>
<organism evidence="8 9">
    <name type="scientific">Streptomyces dangxiongensis</name>
    <dbReference type="NCBI Taxonomy" id="1442032"/>
    <lineage>
        <taxon>Bacteria</taxon>
        <taxon>Bacillati</taxon>
        <taxon>Actinomycetota</taxon>
        <taxon>Actinomycetes</taxon>
        <taxon>Kitasatosporales</taxon>
        <taxon>Streptomycetaceae</taxon>
        <taxon>Streptomyces</taxon>
    </lineage>
</organism>
<proteinExistence type="predicted"/>
<keyword evidence="4 6" id="KW-0472">Membrane</keyword>
<dbReference type="GO" id="GO:0012505">
    <property type="term" value="C:endomembrane system"/>
    <property type="evidence" value="ECO:0007669"/>
    <property type="project" value="UniProtKB-SubCell"/>
</dbReference>
<keyword evidence="2 6" id="KW-0812">Transmembrane</keyword>
<feature type="region of interest" description="Disordered" evidence="5">
    <location>
        <begin position="380"/>
        <end position="403"/>
    </location>
</feature>
<name>A0A3G2JG96_9ACTN</name>
<feature type="transmembrane region" description="Helical" evidence="6">
    <location>
        <begin position="298"/>
        <end position="318"/>
    </location>
</feature>
<comment type="subcellular location">
    <subcellularLocation>
        <location evidence="1">Endomembrane system</location>
        <topology evidence="1">Multi-pass membrane protein</topology>
    </subcellularLocation>
</comment>
<keyword evidence="9" id="KW-1185">Reference proteome</keyword>
<dbReference type="RefSeq" id="WP_121787849.1">
    <property type="nucleotide sequence ID" value="NZ_CP033073.1"/>
</dbReference>
<dbReference type="AlphaFoldDB" id="A0A3G2JG96"/>
<dbReference type="SMART" id="SM00752">
    <property type="entry name" value="HTTM"/>
    <property type="match status" value="1"/>
</dbReference>
<evidence type="ECO:0000259" key="7">
    <source>
        <dbReference type="SMART" id="SM00752"/>
    </source>
</evidence>
<keyword evidence="3 6" id="KW-1133">Transmembrane helix</keyword>
<sequence length="403" mass="44200">MNELSLALSRGVARVTEAALGPYQSAVIRIGFSVTWLLFLLREFPHRQELYGPTGPWGWNLAKQLTADNHAFTALLWSDSRLWFECCYTLAILASAALLLGWRTRTASLLFMVGVLSLQNRSVFVGDGGDNVLHLMSFYLVFTRCGQVWSLDARRAARAEAARARAEHVAADRVGPVLWAVLGSALGAVTLSGRFDNGWLIPALLWTAWAALGLWWAVGRREAWDQPRILLDVVANVLNNGALAVIMAEACLIYATAGWYKIQGSRWQDGTAVYYPLHLDYFSPWPGLADLMSSSGTIMMAVAYGTVMVQVAFPFALFNRRVKNVLLVVMMTEHAVIAVVLGLPFFSLAMIAADAVFLPTGFLRRLGGLTARARGRLVRRGGRTVPPPRSSEEATPGRVGFTA</sequence>
<evidence type="ECO:0000313" key="9">
    <source>
        <dbReference type="Proteomes" id="UP000268329"/>
    </source>
</evidence>
<evidence type="ECO:0000256" key="1">
    <source>
        <dbReference type="ARBA" id="ARBA00004127"/>
    </source>
</evidence>
<feature type="transmembrane region" description="Helical" evidence="6">
    <location>
        <begin position="82"/>
        <end position="102"/>
    </location>
</feature>
<gene>
    <name evidence="8" type="ORF">D9753_17445</name>
</gene>
<dbReference type="PANTHER" id="PTHR39535:SF2">
    <property type="entry name" value="HTTM DOMAIN-CONTAINING PROTEIN"/>
    <property type="match status" value="1"/>
</dbReference>
<reference evidence="8 9" key="1">
    <citation type="submission" date="2018-10" db="EMBL/GenBank/DDBJ databases">
        <title>The genome of Streptomyces dangxiongensis Z022.</title>
        <authorList>
            <person name="Zhang B."/>
        </authorList>
    </citation>
    <scope>NUCLEOTIDE SEQUENCE [LARGE SCALE GENOMIC DNA]</scope>
    <source>
        <strain evidence="8 9">Z022</strain>
    </source>
</reference>
<feature type="transmembrane region" description="Helical" evidence="6">
    <location>
        <begin position="230"/>
        <end position="257"/>
    </location>
</feature>
<accession>A0A3G2JG96</accession>
<dbReference type="InterPro" id="IPR052964">
    <property type="entry name" value="Sporulation_signal_mat"/>
</dbReference>
<feature type="domain" description="HTTM-like" evidence="7">
    <location>
        <begin position="17"/>
        <end position="362"/>
    </location>
</feature>
<protein>
    <submittedName>
        <fullName evidence="8">HTTM domain-containing protein</fullName>
    </submittedName>
</protein>
<dbReference type="OrthoDB" id="128729at2"/>
<dbReference type="EMBL" id="CP033073">
    <property type="protein sequence ID" value="AYN40395.1"/>
    <property type="molecule type" value="Genomic_DNA"/>
</dbReference>
<dbReference type="InterPro" id="IPR011020">
    <property type="entry name" value="HTTM-like"/>
</dbReference>
<feature type="transmembrane region" description="Helical" evidence="6">
    <location>
        <begin position="199"/>
        <end position="218"/>
    </location>
</feature>
<dbReference type="Proteomes" id="UP000268329">
    <property type="component" value="Chromosome"/>
</dbReference>